<protein>
    <submittedName>
        <fullName evidence="2">Uncharacterized protein</fullName>
    </submittedName>
</protein>
<dbReference type="Proteomes" id="UP000184063">
    <property type="component" value="Unassembled WGS sequence"/>
</dbReference>
<feature type="region of interest" description="Disordered" evidence="1">
    <location>
        <begin position="1"/>
        <end position="24"/>
    </location>
</feature>
<sequence>MSSVCPLHHHHHHHHDDPVRDASKNLTPTTMVYSLIISRLDPIPKPNPYWVSIYSVRISK</sequence>
<accession>A0A1M3TNJ6</accession>
<evidence type="ECO:0000313" key="2">
    <source>
        <dbReference type="EMBL" id="OJZ88192.1"/>
    </source>
</evidence>
<gene>
    <name evidence="2" type="ORF">ASPFODRAFT_532433</name>
</gene>
<reference evidence="3" key="1">
    <citation type="journal article" date="2017" name="Genome Biol.">
        <title>Comparative genomics reveals high biological diversity and specific adaptations in the industrially and medically important fungal genus Aspergillus.</title>
        <authorList>
            <person name="de Vries R.P."/>
            <person name="Riley R."/>
            <person name="Wiebenga A."/>
            <person name="Aguilar-Osorio G."/>
            <person name="Amillis S."/>
            <person name="Uchima C.A."/>
            <person name="Anderluh G."/>
            <person name="Asadollahi M."/>
            <person name="Askin M."/>
            <person name="Barry K."/>
            <person name="Battaglia E."/>
            <person name="Bayram O."/>
            <person name="Benocci T."/>
            <person name="Braus-Stromeyer S.A."/>
            <person name="Caldana C."/>
            <person name="Canovas D."/>
            <person name="Cerqueira G.C."/>
            <person name="Chen F."/>
            <person name="Chen W."/>
            <person name="Choi C."/>
            <person name="Clum A."/>
            <person name="Dos Santos R.A."/>
            <person name="Damasio A.R."/>
            <person name="Diallinas G."/>
            <person name="Emri T."/>
            <person name="Fekete E."/>
            <person name="Flipphi M."/>
            <person name="Freyberg S."/>
            <person name="Gallo A."/>
            <person name="Gournas C."/>
            <person name="Habgood R."/>
            <person name="Hainaut M."/>
            <person name="Harispe M.L."/>
            <person name="Henrissat B."/>
            <person name="Hilden K.S."/>
            <person name="Hope R."/>
            <person name="Hossain A."/>
            <person name="Karabika E."/>
            <person name="Karaffa L."/>
            <person name="Karanyi Z."/>
            <person name="Krasevec N."/>
            <person name="Kuo A."/>
            <person name="Kusch H."/>
            <person name="LaButti K."/>
            <person name="Lagendijk E.L."/>
            <person name="Lapidus A."/>
            <person name="Levasseur A."/>
            <person name="Lindquist E."/>
            <person name="Lipzen A."/>
            <person name="Logrieco A.F."/>
            <person name="MacCabe A."/>
            <person name="Maekelae M.R."/>
            <person name="Malavazi I."/>
            <person name="Melin P."/>
            <person name="Meyer V."/>
            <person name="Mielnichuk N."/>
            <person name="Miskei M."/>
            <person name="Molnar A.P."/>
            <person name="Mule G."/>
            <person name="Ngan C.Y."/>
            <person name="Orejas M."/>
            <person name="Orosz E."/>
            <person name="Ouedraogo J.P."/>
            <person name="Overkamp K.M."/>
            <person name="Park H.-S."/>
            <person name="Perrone G."/>
            <person name="Piumi F."/>
            <person name="Punt P.J."/>
            <person name="Ram A.F."/>
            <person name="Ramon A."/>
            <person name="Rauscher S."/>
            <person name="Record E."/>
            <person name="Riano-Pachon D.M."/>
            <person name="Robert V."/>
            <person name="Roehrig J."/>
            <person name="Ruller R."/>
            <person name="Salamov A."/>
            <person name="Salih N.S."/>
            <person name="Samson R.A."/>
            <person name="Sandor E."/>
            <person name="Sanguinetti M."/>
            <person name="Schuetze T."/>
            <person name="Sepcic K."/>
            <person name="Shelest E."/>
            <person name="Sherlock G."/>
            <person name="Sophianopoulou V."/>
            <person name="Squina F.M."/>
            <person name="Sun H."/>
            <person name="Susca A."/>
            <person name="Todd R.B."/>
            <person name="Tsang A."/>
            <person name="Unkles S.E."/>
            <person name="van de Wiele N."/>
            <person name="van Rossen-Uffink D."/>
            <person name="Oliveira J.V."/>
            <person name="Vesth T.C."/>
            <person name="Visser J."/>
            <person name="Yu J.-H."/>
            <person name="Zhou M."/>
            <person name="Andersen M.R."/>
            <person name="Archer D.B."/>
            <person name="Baker S.E."/>
            <person name="Benoit I."/>
            <person name="Brakhage A.A."/>
            <person name="Braus G.H."/>
            <person name="Fischer R."/>
            <person name="Frisvad J.C."/>
            <person name="Goldman G.H."/>
            <person name="Houbraken J."/>
            <person name="Oakley B."/>
            <person name="Pocsi I."/>
            <person name="Scazzocchio C."/>
            <person name="Seiboth B."/>
            <person name="vanKuyk P.A."/>
            <person name="Wortman J."/>
            <person name="Dyer P.S."/>
            <person name="Grigoriev I.V."/>
        </authorList>
    </citation>
    <scope>NUCLEOTIDE SEQUENCE [LARGE SCALE GENOMIC DNA]</scope>
    <source>
        <strain evidence="3">CBS 106.47</strain>
    </source>
</reference>
<organism evidence="2 3">
    <name type="scientific">Aspergillus luchuensis (strain CBS 106.47)</name>
    <dbReference type="NCBI Taxonomy" id="1137211"/>
    <lineage>
        <taxon>Eukaryota</taxon>
        <taxon>Fungi</taxon>
        <taxon>Dikarya</taxon>
        <taxon>Ascomycota</taxon>
        <taxon>Pezizomycotina</taxon>
        <taxon>Eurotiomycetes</taxon>
        <taxon>Eurotiomycetidae</taxon>
        <taxon>Eurotiales</taxon>
        <taxon>Aspergillaceae</taxon>
        <taxon>Aspergillus</taxon>
        <taxon>Aspergillus subgen. Circumdati</taxon>
    </lineage>
</organism>
<evidence type="ECO:0000313" key="3">
    <source>
        <dbReference type="Proteomes" id="UP000184063"/>
    </source>
</evidence>
<dbReference type="EMBL" id="KV878239">
    <property type="protein sequence ID" value="OJZ88192.1"/>
    <property type="molecule type" value="Genomic_DNA"/>
</dbReference>
<evidence type="ECO:0000256" key="1">
    <source>
        <dbReference type="SAM" id="MobiDB-lite"/>
    </source>
</evidence>
<name>A0A1M3TNJ6_ASPLC</name>
<dbReference type="VEuPathDB" id="FungiDB:ASPFODRAFT_532433"/>
<proteinExistence type="predicted"/>
<dbReference type="AlphaFoldDB" id="A0A1M3TNJ6"/>